<evidence type="ECO:0000313" key="1">
    <source>
        <dbReference type="EMBL" id="SMF60855.1"/>
    </source>
</evidence>
<keyword evidence="1" id="KW-0413">Isomerase</keyword>
<name>A0A1X7FY25_TRICW</name>
<protein>
    <submittedName>
        <fullName evidence="1">Sugar phosphate isomerase/epimerase</fullName>
    </submittedName>
</protein>
<accession>A0A1X7FY25</accession>
<dbReference type="EMBL" id="FXAH01000012">
    <property type="protein sequence ID" value="SMF60855.1"/>
    <property type="molecule type" value="Genomic_DNA"/>
</dbReference>
<keyword evidence="2" id="KW-1185">Reference proteome</keyword>
<dbReference type="InterPro" id="IPR036237">
    <property type="entry name" value="Xyl_isomerase-like_sf"/>
</dbReference>
<dbReference type="Gene3D" id="3.20.20.150">
    <property type="entry name" value="Divalent-metal-dependent TIM barrel enzymes"/>
    <property type="match status" value="1"/>
</dbReference>
<proteinExistence type="predicted"/>
<dbReference type="Proteomes" id="UP000192911">
    <property type="component" value="Unassembled WGS sequence"/>
</dbReference>
<sequence>MKTDKGAGRAMTEVVIVASAFGAEAVRRDGHERWLDVAAEAGASGFEVRRELFRDDAQASLASLARLGSEIGGRGLWCVYSTPAGLYDEVGNLDAAALAEAQAAADALGARFLKMQLGAFTGRAAVPTLTATIAGARARLLVENGQRPEDGTPRRFCAWFEALAGEGAAPLAGMTFDIGNWHWTGTAPVDAARMLGRHVEYIHCKAVRGSGTRRYPVAPAPEDGRFAEIFRSLPHAVPRGIEFPFDSVDLSGDARRRVAWLAHV</sequence>
<reference evidence="2" key="1">
    <citation type="submission" date="2017-04" db="EMBL/GenBank/DDBJ databases">
        <authorList>
            <person name="Varghese N."/>
            <person name="Submissions S."/>
        </authorList>
    </citation>
    <scope>NUCLEOTIDE SEQUENCE [LARGE SCALE GENOMIC DNA]</scope>
    <source>
        <strain evidence="2">Ballard 720</strain>
    </source>
</reference>
<dbReference type="GO" id="GO:0016853">
    <property type="term" value="F:isomerase activity"/>
    <property type="evidence" value="ECO:0007669"/>
    <property type="project" value="UniProtKB-KW"/>
</dbReference>
<dbReference type="AlphaFoldDB" id="A0A1X7FY25"/>
<organism evidence="1 2">
    <name type="scientific">Trinickia caryophylli</name>
    <name type="common">Paraburkholderia caryophylli</name>
    <dbReference type="NCBI Taxonomy" id="28094"/>
    <lineage>
        <taxon>Bacteria</taxon>
        <taxon>Pseudomonadati</taxon>
        <taxon>Pseudomonadota</taxon>
        <taxon>Betaproteobacteria</taxon>
        <taxon>Burkholderiales</taxon>
        <taxon>Burkholderiaceae</taxon>
        <taxon>Trinickia</taxon>
    </lineage>
</organism>
<dbReference type="SUPFAM" id="SSF51658">
    <property type="entry name" value="Xylose isomerase-like"/>
    <property type="match status" value="1"/>
</dbReference>
<gene>
    <name evidence="1" type="ORF">SAMN06295900_112176</name>
</gene>
<evidence type="ECO:0000313" key="2">
    <source>
        <dbReference type="Proteomes" id="UP000192911"/>
    </source>
</evidence>
<dbReference type="STRING" id="28094.SAMN06295900_112176"/>